<dbReference type="InterPro" id="IPR008996">
    <property type="entry name" value="IL1/FGF"/>
</dbReference>
<reference evidence="2" key="1">
    <citation type="submission" date="2025-08" db="UniProtKB">
        <authorList>
            <consortium name="Ensembl"/>
        </authorList>
    </citation>
    <scope>IDENTIFICATION</scope>
</reference>
<feature type="compositionally biased region" description="Gly residues" evidence="1">
    <location>
        <begin position="455"/>
        <end position="477"/>
    </location>
</feature>
<accession>A0A8B9NIM5</accession>
<evidence type="ECO:0000313" key="3">
    <source>
        <dbReference type="Proteomes" id="UP000694541"/>
    </source>
</evidence>
<name>A0A8B9NIM5_9AVES</name>
<feature type="region of interest" description="Disordered" evidence="1">
    <location>
        <begin position="1"/>
        <end position="40"/>
    </location>
</feature>
<feature type="region of interest" description="Disordered" evidence="1">
    <location>
        <begin position="322"/>
        <end position="361"/>
    </location>
</feature>
<evidence type="ECO:0000256" key="1">
    <source>
        <dbReference type="SAM" id="MobiDB-lite"/>
    </source>
</evidence>
<organism evidence="2 3">
    <name type="scientific">Accipiter nisus</name>
    <name type="common">Eurasian sparrowhawk</name>
    <dbReference type="NCBI Taxonomy" id="211598"/>
    <lineage>
        <taxon>Eukaryota</taxon>
        <taxon>Metazoa</taxon>
        <taxon>Chordata</taxon>
        <taxon>Craniata</taxon>
        <taxon>Vertebrata</taxon>
        <taxon>Euteleostomi</taxon>
        <taxon>Archelosauria</taxon>
        <taxon>Archosauria</taxon>
        <taxon>Dinosauria</taxon>
        <taxon>Saurischia</taxon>
        <taxon>Theropoda</taxon>
        <taxon>Coelurosauria</taxon>
        <taxon>Aves</taxon>
        <taxon>Neognathae</taxon>
        <taxon>Neoaves</taxon>
        <taxon>Telluraves</taxon>
        <taxon>Accipitrimorphae</taxon>
        <taxon>Accipitriformes</taxon>
        <taxon>Accipitridae</taxon>
        <taxon>Accipitrinae</taxon>
        <taxon>Accipiter</taxon>
    </lineage>
</organism>
<keyword evidence="3" id="KW-1185">Reference proteome</keyword>
<dbReference type="SUPFAM" id="SSF50353">
    <property type="entry name" value="Cytokine"/>
    <property type="match status" value="1"/>
</dbReference>
<dbReference type="Gene3D" id="2.80.10.50">
    <property type="match status" value="1"/>
</dbReference>
<protein>
    <submittedName>
        <fullName evidence="2">Uncharacterized protein</fullName>
    </submittedName>
</protein>
<dbReference type="AlphaFoldDB" id="A0A8B9NIM5"/>
<proteinExistence type="predicted"/>
<sequence length="552" mass="56195">MAALASSLIRQRRGGREVPPARPPGPPRPPGGPGPPSLCQQQLRGLVAKVRGCGRRRRPREKPPEPQLRGAVAKLRCGHGHYLHMGPDGRLDGTWEEAGPGSERGRGLRGWGRRGRGRGRGVKAGGGLQGGVLGVSRVVLGGCWGECWGHWGALGRCWEALGEHWGVLGGTVKAVGDAGGALGGTVQAVGDAGGHGEGTGKLCKVLGGTGRGVGKHWGALGGTVKAMRDSGGHWEGRGGALGLLGGTVKSARDAGGHWEALGGRADPCVWVCQPPPPFPPAPPALFNLIPVGLRVVAIQGARAGRYVAMNGAGIVYASVSAQPTEPPGTPRPCQGSPDPPNAAVAQAPHPTTPIRGGSPCVPVRPPPATTATRVGVHVRRPPRFTSRLSAGSRSASSRTTMCSTPRPCTANAAPAAPGTWAWTATAAPWPDTASARTRQPHTSCPSCWRVRRGRGGGASWGRVGGELDEGGGPGVRGGPPHRDGTPGAAVDPSHGAGGGLHEGCCGWGGPWREGALLTSGSHATPPPPPVALYREPSLHEVEEPPGAPPEAT</sequence>
<reference evidence="2" key="2">
    <citation type="submission" date="2025-09" db="UniProtKB">
        <authorList>
            <consortium name="Ensembl"/>
        </authorList>
    </citation>
    <scope>IDENTIFICATION</scope>
</reference>
<dbReference type="Proteomes" id="UP000694541">
    <property type="component" value="Unplaced"/>
</dbReference>
<evidence type="ECO:0000313" key="2">
    <source>
        <dbReference type="Ensembl" id="ENSANIP00000022971.1"/>
    </source>
</evidence>
<feature type="compositionally biased region" description="Pro residues" evidence="1">
    <location>
        <begin position="20"/>
        <end position="36"/>
    </location>
</feature>
<feature type="region of interest" description="Disordered" evidence="1">
    <location>
        <begin position="455"/>
        <end position="496"/>
    </location>
</feature>
<feature type="region of interest" description="Disordered" evidence="1">
    <location>
        <begin position="386"/>
        <end position="406"/>
    </location>
</feature>
<feature type="region of interest" description="Disordered" evidence="1">
    <location>
        <begin position="98"/>
        <end position="118"/>
    </location>
</feature>
<feature type="region of interest" description="Disordered" evidence="1">
    <location>
        <begin position="511"/>
        <end position="552"/>
    </location>
</feature>
<dbReference type="Ensembl" id="ENSANIT00000023739.1">
    <property type="protein sequence ID" value="ENSANIP00000022971.1"/>
    <property type="gene ID" value="ENSANIG00000015637.1"/>
</dbReference>